<proteinExistence type="predicted"/>
<evidence type="ECO:0000313" key="2">
    <source>
        <dbReference type="EMBL" id="SNT53935.1"/>
    </source>
</evidence>
<keyword evidence="3" id="KW-1185">Reference proteome</keyword>
<gene>
    <name evidence="2" type="ORF">SAMN05216276_105744</name>
</gene>
<sequence>MLKHALAVGTLVASSLIVTMAVSAQPAGASAITQKAAVVSGLSTASGDNFIDPFNPYGFGQVYYRPFGFNQFRYAPFGYGQVYYNPYTVYTW</sequence>
<organism evidence="2 3">
    <name type="scientific">Streptosporangium subroseum</name>
    <dbReference type="NCBI Taxonomy" id="106412"/>
    <lineage>
        <taxon>Bacteria</taxon>
        <taxon>Bacillati</taxon>
        <taxon>Actinomycetota</taxon>
        <taxon>Actinomycetes</taxon>
        <taxon>Streptosporangiales</taxon>
        <taxon>Streptosporangiaceae</taxon>
        <taxon>Streptosporangium</taxon>
    </lineage>
</organism>
<keyword evidence="1" id="KW-0732">Signal</keyword>
<protein>
    <submittedName>
        <fullName evidence="2">Uncharacterized protein</fullName>
    </submittedName>
</protein>
<dbReference type="RefSeq" id="WP_089212033.1">
    <property type="nucleotide sequence ID" value="NZ_FZOD01000057.1"/>
</dbReference>
<evidence type="ECO:0000256" key="1">
    <source>
        <dbReference type="SAM" id="SignalP"/>
    </source>
</evidence>
<feature type="chain" id="PRO_5039229857" evidence="1">
    <location>
        <begin position="25"/>
        <end position="92"/>
    </location>
</feature>
<evidence type="ECO:0000313" key="3">
    <source>
        <dbReference type="Proteomes" id="UP000198282"/>
    </source>
</evidence>
<feature type="signal peptide" evidence="1">
    <location>
        <begin position="1"/>
        <end position="24"/>
    </location>
</feature>
<name>A0A239NGE5_9ACTN</name>
<dbReference type="EMBL" id="FZOD01000057">
    <property type="protein sequence ID" value="SNT53935.1"/>
    <property type="molecule type" value="Genomic_DNA"/>
</dbReference>
<dbReference type="AlphaFoldDB" id="A0A239NGE5"/>
<reference evidence="2 3" key="1">
    <citation type="submission" date="2017-06" db="EMBL/GenBank/DDBJ databases">
        <authorList>
            <person name="Kim H.J."/>
            <person name="Triplett B.A."/>
        </authorList>
    </citation>
    <scope>NUCLEOTIDE SEQUENCE [LARGE SCALE GENOMIC DNA]</scope>
    <source>
        <strain evidence="2 3">CGMCC 4.2132</strain>
    </source>
</reference>
<dbReference type="Proteomes" id="UP000198282">
    <property type="component" value="Unassembled WGS sequence"/>
</dbReference>
<accession>A0A239NGE5</accession>